<evidence type="ECO:0000256" key="5">
    <source>
        <dbReference type="ARBA" id="ARBA00022692"/>
    </source>
</evidence>
<feature type="chain" id="PRO_5045932467" evidence="12">
    <location>
        <begin position="21"/>
        <end position="694"/>
    </location>
</feature>
<evidence type="ECO:0000256" key="8">
    <source>
        <dbReference type="ARBA" id="ARBA00023170"/>
    </source>
</evidence>
<protein>
    <submittedName>
        <fullName evidence="15">TonB-dependent receptor</fullName>
    </submittedName>
</protein>
<dbReference type="PROSITE" id="PS52016">
    <property type="entry name" value="TONB_DEPENDENT_REC_3"/>
    <property type="match status" value="1"/>
</dbReference>
<evidence type="ECO:0000256" key="12">
    <source>
        <dbReference type="SAM" id="SignalP"/>
    </source>
</evidence>
<dbReference type="Pfam" id="PF00593">
    <property type="entry name" value="TonB_dep_Rec_b-barrel"/>
    <property type="match status" value="1"/>
</dbReference>
<dbReference type="EMBL" id="WTVQ01000036">
    <property type="protein sequence ID" value="NMG76614.1"/>
    <property type="molecule type" value="Genomic_DNA"/>
</dbReference>
<evidence type="ECO:0000259" key="14">
    <source>
        <dbReference type="Pfam" id="PF07715"/>
    </source>
</evidence>
<evidence type="ECO:0000256" key="3">
    <source>
        <dbReference type="ARBA" id="ARBA00022448"/>
    </source>
</evidence>
<keyword evidence="16" id="KW-1185">Reference proteome</keyword>
<evidence type="ECO:0000256" key="1">
    <source>
        <dbReference type="ARBA" id="ARBA00004571"/>
    </source>
</evidence>
<keyword evidence="4 10" id="KW-1134">Transmembrane beta strand</keyword>
<dbReference type="InterPro" id="IPR039426">
    <property type="entry name" value="TonB-dep_rcpt-like"/>
</dbReference>
<gene>
    <name evidence="15" type="ORF">GPA25_17785</name>
</gene>
<sequence>MRVRDASLAWMMIVAGPALAADEIGPLARLAEDPFFDQLPIVLSVSRLAQPLQDAPGSVTVIDAETIRSSGARDLADLLRLVPGFLVAHSFNGAPNAVYHGMTDENPRGLQILIDGRSQYSPLFFGGVAWNLIDVSLDEIERIEVIRGSNSAAYGSNAFLGVVNVITHAAADSQGVRVRVGEGNDGVADRYARVGMQIGDAAVRLSAETMRDNGVKHFDDRRRHQRVNLRADVPLGAEDELQIQAGNVEMGLRTGEPDATTNPPREQTATKEFLSLGWQRNLADGGAWSLRYTRSNEVYDDAFVARDGGLVLPIDYHTSTTRDELEFQHTLVPTTETRLVWGAGARFDAVRGQQFYGRDGDAVRQTVHRLFGNFEWRPSDAWTTNLGMTWENDSLSDTSLAPRLAVNYHLSPRQTLRAGVSRAHRIPSLTESRSHEYYGAFDTSRVGLPFGVLPLEVERDASGRLDKEVIDVQEIAYLGDFREHGVFLDVRAFREKVRDRILPVSLRLVPPNCEVLGLVDGVCGAYKDYVNGQNVEIRGAEYQLRWRPRASTEFTLNQTFVRIDSEASSALRAMNRFTAADVERHMEHSAPDHSTMLRWTQQLPGGLEASISHFRYGWFQWTLNTSVDAFQRTDVRLAYPFRAGPTRGELALTVQGVDGRRAEFRRRSADRDDPDFAPPQFLDPRGWVSLALEF</sequence>
<keyword evidence="3 10" id="KW-0813">Transport</keyword>
<organism evidence="15 16">
    <name type="scientific">Aromatoleum diolicum</name>
    <dbReference type="NCBI Taxonomy" id="75796"/>
    <lineage>
        <taxon>Bacteria</taxon>
        <taxon>Pseudomonadati</taxon>
        <taxon>Pseudomonadota</taxon>
        <taxon>Betaproteobacteria</taxon>
        <taxon>Rhodocyclales</taxon>
        <taxon>Rhodocyclaceae</taxon>
        <taxon>Aromatoleum</taxon>
    </lineage>
</organism>
<dbReference type="InterPro" id="IPR037066">
    <property type="entry name" value="Plug_dom_sf"/>
</dbReference>
<evidence type="ECO:0000256" key="7">
    <source>
        <dbReference type="ARBA" id="ARBA00023136"/>
    </source>
</evidence>
<evidence type="ECO:0000313" key="16">
    <source>
        <dbReference type="Proteomes" id="UP000648984"/>
    </source>
</evidence>
<evidence type="ECO:0000256" key="2">
    <source>
        <dbReference type="ARBA" id="ARBA00009810"/>
    </source>
</evidence>
<dbReference type="Gene3D" id="2.170.130.10">
    <property type="entry name" value="TonB-dependent receptor, plug domain"/>
    <property type="match status" value="1"/>
</dbReference>
<dbReference type="InterPro" id="IPR000531">
    <property type="entry name" value="Beta-barrel_TonB"/>
</dbReference>
<evidence type="ECO:0000259" key="13">
    <source>
        <dbReference type="Pfam" id="PF00593"/>
    </source>
</evidence>
<evidence type="ECO:0000256" key="10">
    <source>
        <dbReference type="PROSITE-ProRule" id="PRU01360"/>
    </source>
</evidence>
<dbReference type="SUPFAM" id="SSF56935">
    <property type="entry name" value="Porins"/>
    <property type="match status" value="1"/>
</dbReference>
<accession>A0ABX1QE02</accession>
<feature type="signal peptide" evidence="12">
    <location>
        <begin position="1"/>
        <end position="20"/>
    </location>
</feature>
<keyword evidence="8 15" id="KW-0675">Receptor</keyword>
<evidence type="ECO:0000256" key="9">
    <source>
        <dbReference type="ARBA" id="ARBA00023237"/>
    </source>
</evidence>
<name>A0ABX1QE02_9RHOO</name>
<keyword evidence="9 10" id="KW-0998">Cell outer membrane</keyword>
<keyword evidence="7 10" id="KW-0472">Membrane</keyword>
<dbReference type="RefSeq" id="WP_169261758.1">
    <property type="nucleotide sequence ID" value="NZ_WTVQ01000036.1"/>
</dbReference>
<dbReference type="Gene3D" id="2.40.170.20">
    <property type="entry name" value="TonB-dependent receptor, beta-barrel domain"/>
    <property type="match status" value="1"/>
</dbReference>
<proteinExistence type="inferred from homology"/>
<dbReference type="Pfam" id="PF07715">
    <property type="entry name" value="Plug"/>
    <property type="match status" value="1"/>
</dbReference>
<feature type="domain" description="TonB-dependent receptor plug" evidence="14">
    <location>
        <begin position="52"/>
        <end position="162"/>
    </location>
</feature>
<reference evidence="15 16" key="1">
    <citation type="submission" date="2019-12" db="EMBL/GenBank/DDBJ databases">
        <title>Comparative genomics gives insights into the taxonomy of the Azoarcus-Aromatoleum group and reveals separate origins of nif in the plant-associated Azoarcus and non-plant-associated Aromatoleum sub-groups.</title>
        <authorList>
            <person name="Lafos M."/>
            <person name="Maluk M."/>
            <person name="Batista M."/>
            <person name="Junghare M."/>
            <person name="Carmona M."/>
            <person name="Faoro H."/>
            <person name="Cruz L.M."/>
            <person name="Battistoni F."/>
            <person name="De Souza E."/>
            <person name="Pedrosa F."/>
            <person name="Chen W.-M."/>
            <person name="Poole P.S."/>
            <person name="Dixon R.A."/>
            <person name="James E.K."/>
        </authorList>
    </citation>
    <scope>NUCLEOTIDE SEQUENCE [LARGE SCALE GENOMIC DNA]</scope>
    <source>
        <strain evidence="15 16">22Lin</strain>
    </source>
</reference>
<evidence type="ECO:0000256" key="6">
    <source>
        <dbReference type="ARBA" id="ARBA00023077"/>
    </source>
</evidence>
<dbReference type="PANTHER" id="PTHR30069:SF27">
    <property type="entry name" value="BLL4766 PROTEIN"/>
    <property type="match status" value="1"/>
</dbReference>
<comment type="similarity">
    <text evidence="2 10 11">Belongs to the TonB-dependent receptor family.</text>
</comment>
<evidence type="ECO:0000313" key="15">
    <source>
        <dbReference type="EMBL" id="NMG76614.1"/>
    </source>
</evidence>
<comment type="subcellular location">
    <subcellularLocation>
        <location evidence="1 10">Cell outer membrane</location>
        <topology evidence="1 10">Multi-pass membrane protein</topology>
    </subcellularLocation>
</comment>
<feature type="domain" description="TonB-dependent receptor-like beta-barrel" evidence="13">
    <location>
        <begin position="261"/>
        <end position="646"/>
    </location>
</feature>
<dbReference type="InterPro" id="IPR036942">
    <property type="entry name" value="Beta-barrel_TonB_sf"/>
</dbReference>
<keyword evidence="5 10" id="KW-0812">Transmembrane</keyword>
<evidence type="ECO:0000256" key="4">
    <source>
        <dbReference type="ARBA" id="ARBA00022452"/>
    </source>
</evidence>
<keyword evidence="6 11" id="KW-0798">TonB box</keyword>
<dbReference type="PANTHER" id="PTHR30069">
    <property type="entry name" value="TONB-DEPENDENT OUTER MEMBRANE RECEPTOR"/>
    <property type="match status" value="1"/>
</dbReference>
<evidence type="ECO:0000256" key="11">
    <source>
        <dbReference type="RuleBase" id="RU003357"/>
    </source>
</evidence>
<dbReference type="InterPro" id="IPR012910">
    <property type="entry name" value="Plug_dom"/>
</dbReference>
<comment type="caution">
    <text evidence="15">The sequence shown here is derived from an EMBL/GenBank/DDBJ whole genome shotgun (WGS) entry which is preliminary data.</text>
</comment>
<keyword evidence="12" id="KW-0732">Signal</keyword>
<dbReference type="Proteomes" id="UP000648984">
    <property type="component" value="Unassembled WGS sequence"/>
</dbReference>